<dbReference type="AlphaFoldDB" id="A0AA41U331"/>
<name>A0AA41U331_9ACTN</name>
<dbReference type="Proteomes" id="UP001165378">
    <property type="component" value="Unassembled WGS sequence"/>
</dbReference>
<dbReference type="EMBL" id="JAKFHA010000023">
    <property type="protein sequence ID" value="MCF2531375.1"/>
    <property type="molecule type" value="Genomic_DNA"/>
</dbReference>
<feature type="transmembrane region" description="Helical" evidence="2">
    <location>
        <begin position="6"/>
        <end position="22"/>
    </location>
</feature>
<feature type="compositionally biased region" description="Low complexity" evidence="1">
    <location>
        <begin position="151"/>
        <end position="160"/>
    </location>
</feature>
<keyword evidence="2" id="KW-0472">Membrane</keyword>
<comment type="caution">
    <text evidence="3">The sequence shown here is derived from an EMBL/GenBank/DDBJ whole genome shotgun (WGS) entry which is preliminary data.</text>
</comment>
<gene>
    <name evidence="3" type="ORF">LZ495_29725</name>
</gene>
<feature type="region of interest" description="Disordered" evidence="1">
    <location>
        <begin position="96"/>
        <end position="160"/>
    </location>
</feature>
<evidence type="ECO:0000256" key="2">
    <source>
        <dbReference type="SAM" id="Phobius"/>
    </source>
</evidence>
<evidence type="ECO:0000313" key="3">
    <source>
        <dbReference type="EMBL" id="MCF2531375.1"/>
    </source>
</evidence>
<accession>A0AA41U331</accession>
<keyword evidence="2" id="KW-1133">Transmembrane helix</keyword>
<keyword evidence="4" id="KW-1185">Reference proteome</keyword>
<evidence type="ECO:0000256" key="1">
    <source>
        <dbReference type="SAM" id="MobiDB-lite"/>
    </source>
</evidence>
<evidence type="ECO:0000313" key="4">
    <source>
        <dbReference type="Proteomes" id="UP001165378"/>
    </source>
</evidence>
<proteinExistence type="predicted"/>
<sequence length="160" mass="17010">MSESFAILVTAVILVWIVVRMTRPFRWSRARLDADIRARFSGTAPVFFLYAFYPVDTLELLRIARSLGYEYAGSYQHGGFDFMAFVVAGSVPRADAPPRPLHAPPPTPPPVPPVAPLPPAYASPPYAPPAPPAPPPFAPPSPPFAPPPSGTPHGSGSDGG</sequence>
<feature type="compositionally biased region" description="Pro residues" evidence="1">
    <location>
        <begin position="96"/>
        <end position="150"/>
    </location>
</feature>
<reference evidence="3" key="1">
    <citation type="submission" date="2022-01" db="EMBL/GenBank/DDBJ databases">
        <title>Genome-Based Taxonomic Classification of the Phylum Actinobacteria.</title>
        <authorList>
            <person name="Gao Y."/>
        </authorList>
    </citation>
    <scope>NUCLEOTIDE SEQUENCE</scope>
    <source>
        <strain evidence="3">KLBMP 8922</strain>
    </source>
</reference>
<protein>
    <submittedName>
        <fullName evidence="3">Uncharacterized protein</fullName>
    </submittedName>
</protein>
<dbReference type="RefSeq" id="WP_235056038.1">
    <property type="nucleotide sequence ID" value="NZ_JAKFHA010000023.1"/>
</dbReference>
<organism evidence="3 4">
    <name type="scientific">Yinghuangia soli</name>
    <dbReference type="NCBI Taxonomy" id="2908204"/>
    <lineage>
        <taxon>Bacteria</taxon>
        <taxon>Bacillati</taxon>
        <taxon>Actinomycetota</taxon>
        <taxon>Actinomycetes</taxon>
        <taxon>Kitasatosporales</taxon>
        <taxon>Streptomycetaceae</taxon>
        <taxon>Yinghuangia</taxon>
    </lineage>
</organism>
<keyword evidence="2" id="KW-0812">Transmembrane</keyword>